<dbReference type="CDD" id="cd14792">
    <property type="entry name" value="GH27"/>
    <property type="match status" value="1"/>
</dbReference>
<dbReference type="Pfam" id="PF16499">
    <property type="entry name" value="Melibiase_2"/>
    <property type="match status" value="2"/>
</dbReference>
<dbReference type="InterPro" id="IPR041233">
    <property type="entry name" value="Melibiase_C"/>
</dbReference>
<comment type="caution">
    <text evidence="7">The sequence shown here is derived from an EMBL/GenBank/DDBJ whole genome shotgun (WGS) entry which is preliminary data.</text>
</comment>
<keyword evidence="5" id="KW-1015">Disulfide bond</keyword>
<dbReference type="EC" id="3.2.1.22" evidence="5"/>
<dbReference type="PRINTS" id="PR00740">
    <property type="entry name" value="GLHYDRLASE27"/>
</dbReference>
<dbReference type="SUPFAM" id="SSF51445">
    <property type="entry name" value="(Trans)glycosidases"/>
    <property type="match status" value="1"/>
</dbReference>
<sequence length="439" mass="49575">MSNTTLHNIAPTPPMGWNSWDCFSVTVTEKEVKQNADFIAKNLKPYGWEYVIVDLAWFAPGATHETYKNVNIDQLIDGYGRLIPDPEKFPSSAGGKGFKPLADYIHGLGLKFGIHIMRGIPVQAVQQNTPIKGTEFKAQDISYDKEKCPWYNSLRTLNFAHEGAQKYYDSIFELYASWDVDYIKADDVNAWHEVENSDGSPTGVGSPYRIDDIEGIRKAIDGCGHPMVLSISPGGPETTIINHLRNHANLWRISADFWDHWGSLLKQMERCANWAPFVTENHWPDADMLPLGYMPRGESGGQNRSTNFTQEEQITLMTLWCIFRSPLMFGGNLPECDDFTIELISNGEVLEVNQKSKGGKQVWKDEKKIVWTATLDGDTVLAVFNISDSDQSFHVNIAELGIDSFNAIRDLWKKEDLITNRNSLQLDIPAHGAMMLRIR</sequence>
<dbReference type="Gene3D" id="2.60.40.1180">
    <property type="entry name" value="Golgi alpha-mannosidase II"/>
    <property type="match status" value="1"/>
</dbReference>
<feature type="domain" description="Alpha galactosidase C-terminal" evidence="6">
    <location>
        <begin position="368"/>
        <end position="438"/>
    </location>
</feature>
<evidence type="ECO:0000313" key="7">
    <source>
        <dbReference type="EMBL" id="MCV9389283.1"/>
    </source>
</evidence>
<evidence type="ECO:0000256" key="5">
    <source>
        <dbReference type="RuleBase" id="RU361168"/>
    </source>
</evidence>
<dbReference type="EMBL" id="JAOYOD010000001">
    <property type="protein sequence ID" value="MCV9389283.1"/>
    <property type="molecule type" value="Genomic_DNA"/>
</dbReference>
<dbReference type="Proteomes" id="UP001300692">
    <property type="component" value="Unassembled WGS sequence"/>
</dbReference>
<reference evidence="7 8" key="1">
    <citation type="submission" date="2022-10" db="EMBL/GenBank/DDBJ databases">
        <title>Comparative genomics and taxonomic characterization of three novel marine species of genus Reichenbachiella exhibiting antioxidant and polysaccharide degradation activities.</title>
        <authorList>
            <person name="Muhammad N."/>
            <person name="Lee Y.-J."/>
            <person name="Ko J."/>
            <person name="Kim S.-G."/>
        </authorList>
    </citation>
    <scope>NUCLEOTIDE SEQUENCE [LARGE SCALE GENOMIC DNA]</scope>
    <source>
        <strain evidence="7 8">ABR2-5</strain>
    </source>
</reference>
<keyword evidence="2" id="KW-0732">Signal</keyword>
<protein>
    <recommendedName>
        <fullName evidence="5">Alpha-galactosidase</fullName>
        <ecNumber evidence="5">3.2.1.22</ecNumber>
    </recommendedName>
    <alternativeName>
        <fullName evidence="5">Melibiase</fullName>
    </alternativeName>
</protein>
<dbReference type="PANTHER" id="PTHR11452:SF42">
    <property type="entry name" value="ALPHA-GALACTOSIDASE"/>
    <property type="match status" value="1"/>
</dbReference>
<dbReference type="InterPro" id="IPR002241">
    <property type="entry name" value="Glyco_hydro_27"/>
</dbReference>
<dbReference type="Gene3D" id="3.20.20.70">
    <property type="entry name" value="Aldolase class I"/>
    <property type="match status" value="1"/>
</dbReference>
<comment type="similarity">
    <text evidence="1 5">Belongs to the glycosyl hydrolase 27 family.</text>
</comment>
<keyword evidence="8" id="KW-1185">Reference proteome</keyword>
<dbReference type="Pfam" id="PF17801">
    <property type="entry name" value="Melibiase_C"/>
    <property type="match status" value="1"/>
</dbReference>
<evidence type="ECO:0000256" key="1">
    <source>
        <dbReference type="ARBA" id="ARBA00009743"/>
    </source>
</evidence>
<keyword evidence="4 5" id="KW-0326">Glycosidase</keyword>
<accession>A0ABT3D011</accession>
<dbReference type="InterPro" id="IPR017853">
    <property type="entry name" value="GH"/>
</dbReference>
<organism evidence="7 8">
    <name type="scientific">Reichenbachiella ulvae</name>
    <dbReference type="NCBI Taxonomy" id="2980104"/>
    <lineage>
        <taxon>Bacteria</taxon>
        <taxon>Pseudomonadati</taxon>
        <taxon>Bacteroidota</taxon>
        <taxon>Cytophagia</taxon>
        <taxon>Cytophagales</taxon>
        <taxon>Reichenbachiellaceae</taxon>
        <taxon>Reichenbachiella</taxon>
    </lineage>
</organism>
<dbReference type="SUPFAM" id="SSF51011">
    <property type="entry name" value="Glycosyl hydrolase domain"/>
    <property type="match status" value="1"/>
</dbReference>
<name>A0ABT3D011_9BACT</name>
<comment type="catalytic activity">
    <reaction evidence="5">
        <text>Hydrolysis of terminal, non-reducing alpha-D-galactose residues in alpha-D-galactosides, including galactose oligosaccharides, galactomannans and galactolipids.</text>
        <dbReference type="EC" id="3.2.1.22"/>
    </reaction>
</comment>
<proteinExistence type="inferred from homology"/>
<evidence type="ECO:0000256" key="4">
    <source>
        <dbReference type="ARBA" id="ARBA00023295"/>
    </source>
</evidence>
<gene>
    <name evidence="7" type="ORF">N7U62_21640</name>
</gene>
<dbReference type="GO" id="GO:0016787">
    <property type="term" value="F:hydrolase activity"/>
    <property type="evidence" value="ECO:0007669"/>
    <property type="project" value="UniProtKB-KW"/>
</dbReference>
<dbReference type="InterPro" id="IPR013780">
    <property type="entry name" value="Glyco_hydro_b"/>
</dbReference>
<evidence type="ECO:0000256" key="3">
    <source>
        <dbReference type="ARBA" id="ARBA00022801"/>
    </source>
</evidence>
<keyword evidence="3 5" id="KW-0378">Hydrolase</keyword>
<dbReference type="PANTHER" id="PTHR11452">
    <property type="entry name" value="ALPHA-GALACTOSIDASE/ALPHA-N-ACETYLGALACTOSAMINIDASE"/>
    <property type="match status" value="1"/>
</dbReference>
<dbReference type="InterPro" id="IPR013785">
    <property type="entry name" value="Aldolase_TIM"/>
</dbReference>
<evidence type="ECO:0000313" key="8">
    <source>
        <dbReference type="Proteomes" id="UP001300692"/>
    </source>
</evidence>
<dbReference type="RefSeq" id="WP_264140206.1">
    <property type="nucleotide sequence ID" value="NZ_JAOYOD010000001.1"/>
</dbReference>
<evidence type="ECO:0000259" key="6">
    <source>
        <dbReference type="Pfam" id="PF17801"/>
    </source>
</evidence>
<evidence type="ECO:0000256" key="2">
    <source>
        <dbReference type="ARBA" id="ARBA00022729"/>
    </source>
</evidence>